<feature type="region of interest" description="Disordered" evidence="5">
    <location>
        <begin position="1"/>
        <end position="67"/>
    </location>
</feature>
<proteinExistence type="inferred from homology"/>
<comment type="caution">
    <text evidence="7">The sequence shown here is derived from an EMBL/GenBank/DDBJ whole genome shotgun (WGS) entry which is preliminary data.</text>
</comment>
<dbReference type="InterPro" id="IPR007034">
    <property type="entry name" value="BMS1_TSR1_C"/>
</dbReference>
<keyword evidence="2" id="KW-0690">Ribosome biogenesis</keyword>
<evidence type="ECO:0000256" key="4">
    <source>
        <dbReference type="ARBA" id="ARBA00038288"/>
    </source>
</evidence>
<name>A0ABR3GY28_9PEZI</name>
<evidence type="ECO:0000256" key="1">
    <source>
        <dbReference type="ARBA" id="ARBA00004604"/>
    </source>
</evidence>
<evidence type="ECO:0000313" key="8">
    <source>
        <dbReference type="Proteomes" id="UP001447188"/>
    </source>
</evidence>
<dbReference type="PROSITE" id="PS51714">
    <property type="entry name" value="G_BMS1"/>
    <property type="match status" value="1"/>
</dbReference>
<dbReference type="PANTHER" id="PTHR12858">
    <property type="entry name" value="RIBOSOME BIOGENESIS PROTEIN"/>
    <property type="match status" value="1"/>
</dbReference>
<dbReference type="InterPro" id="IPR039761">
    <property type="entry name" value="Bms1/Tsr1"/>
</dbReference>
<keyword evidence="3" id="KW-0539">Nucleus</keyword>
<dbReference type="Pfam" id="PF04950">
    <property type="entry name" value="RIBIOP_C"/>
    <property type="match status" value="1"/>
</dbReference>
<evidence type="ECO:0000256" key="2">
    <source>
        <dbReference type="ARBA" id="ARBA00022517"/>
    </source>
</evidence>
<dbReference type="Pfam" id="PF22298">
    <property type="entry name" value="Tsr1_G-like"/>
    <property type="match status" value="1"/>
</dbReference>
<dbReference type="PANTHER" id="PTHR12858:SF1">
    <property type="entry name" value="PRE-RRNA-PROCESSING PROTEIN TSR1 HOMOLOG"/>
    <property type="match status" value="1"/>
</dbReference>
<comment type="subcellular location">
    <subcellularLocation>
        <location evidence="1">Nucleus</location>
        <location evidence="1">Nucleolus</location>
    </subcellularLocation>
</comment>
<dbReference type="Gene3D" id="3.40.50.300">
    <property type="entry name" value="P-loop containing nucleotide triphosphate hydrolases"/>
    <property type="match status" value="1"/>
</dbReference>
<keyword evidence="8" id="KW-1185">Reference proteome</keyword>
<evidence type="ECO:0000313" key="7">
    <source>
        <dbReference type="EMBL" id="KAL0640807.1"/>
    </source>
</evidence>
<feature type="compositionally biased region" description="Basic and acidic residues" evidence="5">
    <location>
        <begin position="35"/>
        <end position="44"/>
    </location>
</feature>
<dbReference type="EMBL" id="JBBBZM010000001">
    <property type="protein sequence ID" value="KAL0640807.1"/>
    <property type="molecule type" value="Genomic_DNA"/>
</dbReference>
<gene>
    <name evidence="7" type="primary">TSR1</name>
    <name evidence="7" type="ORF">Q9L58_000114</name>
</gene>
<dbReference type="InterPro" id="IPR030387">
    <property type="entry name" value="G_Bms1/Tsr1_dom"/>
</dbReference>
<reference evidence="7 8" key="1">
    <citation type="submission" date="2024-02" db="EMBL/GenBank/DDBJ databases">
        <title>Discinaceae phylogenomics.</title>
        <authorList>
            <person name="Dirks A.C."/>
            <person name="James T.Y."/>
        </authorList>
    </citation>
    <scope>NUCLEOTIDE SEQUENCE [LARGE SCALE GENOMIC DNA]</scope>
    <source>
        <strain evidence="7 8">ACD0624</strain>
    </source>
</reference>
<dbReference type="InterPro" id="IPR027417">
    <property type="entry name" value="P-loop_NTPase"/>
</dbReference>
<dbReference type="InterPro" id="IPR012948">
    <property type="entry name" value="AARP2CN"/>
</dbReference>
<evidence type="ECO:0000256" key="5">
    <source>
        <dbReference type="SAM" id="MobiDB-lite"/>
    </source>
</evidence>
<dbReference type="SMART" id="SM00785">
    <property type="entry name" value="AARP2CN"/>
    <property type="match status" value="1"/>
</dbReference>
<comment type="similarity">
    <text evidence="4">Belongs to the TRAFAC class translation factor GTPase superfamily. Bms1-like GTPase family. TSR1 subfamily.</text>
</comment>
<accession>A0ABR3GY28</accession>
<protein>
    <submittedName>
        <fullName evidence="7">Ribosome biogenesis protein tsr1</fullName>
    </submittedName>
</protein>
<sequence>MVSAVHHHRPTAKASNKSFKSRHATKSSLKARSKGRIEDLDNVRKSPHQTMMSKLGRRNKARQVQANKHKELIKETRIFDGRKGAPRIVAVVPLCEDGDAAAAVRELQSSLDLGSEVPGVGSVTTEVERFKQKIQWIVLGRELLAVLDACRIADFVVLVLSANQEVDSAGELIIRSVEAQGISNTVVVVQHMETLEQPKRKPEIKKSLLSYISHFYPTTAKVNDLSSAQESSNVIRSLCTQTPKGVHWRDARSYLLADDVRWSEEEGLAIGGVIRGKGLNVDRLVHIQGYGDFQIEKICEYPSDSVPKVHGHGDVMAVDPSPTTLASPTENQDSLLDLAPEAEMQDISDLVSEAPTNMTESRRGVLLDDHHYFDDDIDTINIPYERPMRLPKGTSSYQAAWILDEDSDASDLEGSDCDDLDMDMEAARPEDGVEGLAGPAMTEMMTDFGDDAKSELFLDRPPDQEIAEIAAFRNNRAADATDDREFPDELELHPNVTARERLARYRGLKSLRTSKWETTEDTPFQPENWDRLARIGNYKSLKNKVLSEALVGGVVPGSRVLVHLRAAPRELVAAHSAGKIVALYGLLQHEHKQAVVNFSLTPSTEYVGPPIKAKDTLVVQVGPRRMIINPLFSQAGGTGRNNVAKFERFLAPGRTSVATVVGPVMWGSVPAVFWRQTESGLELVGSGSFVNVDQARVVAKRVVLTGHPFKIHKKLVTVRYMFFNAEDVAWFKAIPLFTKRGRSGFVKESLGTHGYFKATFDGKINPQDAVAISLYKRVFPRGSEEFRG</sequence>
<feature type="domain" description="Bms1-type G" evidence="6">
    <location>
        <begin position="85"/>
        <end position="244"/>
    </location>
</feature>
<dbReference type="SMART" id="SM01362">
    <property type="entry name" value="DUF663"/>
    <property type="match status" value="1"/>
</dbReference>
<evidence type="ECO:0000256" key="3">
    <source>
        <dbReference type="ARBA" id="ARBA00023242"/>
    </source>
</evidence>
<evidence type="ECO:0000259" key="6">
    <source>
        <dbReference type="PROSITE" id="PS51714"/>
    </source>
</evidence>
<organism evidence="7 8">
    <name type="scientific">Discina gigas</name>
    <dbReference type="NCBI Taxonomy" id="1032678"/>
    <lineage>
        <taxon>Eukaryota</taxon>
        <taxon>Fungi</taxon>
        <taxon>Dikarya</taxon>
        <taxon>Ascomycota</taxon>
        <taxon>Pezizomycotina</taxon>
        <taxon>Pezizomycetes</taxon>
        <taxon>Pezizales</taxon>
        <taxon>Discinaceae</taxon>
        <taxon>Discina</taxon>
    </lineage>
</organism>
<dbReference type="Pfam" id="PF08142">
    <property type="entry name" value="AARP2CN"/>
    <property type="match status" value="1"/>
</dbReference>
<feature type="compositionally biased region" description="Basic residues" evidence="5">
    <location>
        <begin position="1"/>
        <end position="11"/>
    </location>
</feature>
<dbReference type="Proteomes" id="UP001447188">
    <property type="component" value="Unassembled WGS sequence"/>
</dbReference>
<feature type="compositionally biased region" description="Basic residues" evidence="5">
    <location>
        <begin position="19"/>
        <end position="34"/>
    </location>
</feature>